<feature type="transmembrane region" description="Helical" evidence="7">
    <location>
        <begin position="502"/>
        <end position="520"/>
    </location>
</feature>
<dbReference type="PANTHER" id="PTHR23502">
    <property type="entry name" value="MAJOR FACILITATOR SUPERFAMILY"/>
    <property type="match status" value="1"/>
</dbReference>
<comment type="caution">
    <text evidence="9">The sequence shown here is derived from an EMBL/GenBank/DDBJ whole genome shotgun (WGS) entry which is preliminary data.</text>
</comment>
<feature type="transmembrane region" description="Helical" evidence="7">
    <location>
        <begin position="246"/>
        <end position="265"/>
    </location>
</feature>
<keyword evidence="3 7" id="KW-0812">Transmembrane</keyword>
<feature type="region of interest" description="Disordered" evidence="6">
    <location>
        <begin position="559"/>
        <end position="600"/>
    </location>
</feature>
<keyword evidence="4 7" id="KW-1133">Transmembrane helix</keyword>
<dbReference type="PANTHER" id="PTHR23502:SF51">
    <property type="entry name" value="QUINIDINE RESISTANCE PROTEIN 1-RELATED"/>
    <property type="match status" value="1"/>
</dbReference>
<organism evidence="9 10">
    <name type="scientific">Pleurostoma richardsiae</name>
    <dbReference type="NCBI Taxonomy" id="41990"/>
    <lineage>
        <taxon>Eukaryota</taxon>
        <taxon>Fungi</taxon>
        <taxon>Dikarya</taxon>
        <taxon>Ascomycota</taxon>
        <taxon>Pezizomycotina</taxon>
        <taxon>Sordariomycetes</taxon>
        <taxon>Sordariomycetidae</taxon>
        <taxon>Calosphaeriales</taxon>
        <taxon>Pleurostomataceae</taxon>
        <taxon>Pleurostoma</taxon>
    </lineage>
</organism>
<dbReference type="CDD" id="cd17323">
    <property type="entry name" value="MFS_Tpo1_MDR_like"/>
    <property type="match status" value="1"/>
</dbReference>
<dbReference type="Gene3D" id="1.20.1720.10">
    <property type="entry name" value="Multidrug resistance protein D"/>
    <property type="match status" value="1"/>
</dbReference>
<evidence type="ECO:0000313" key="10">
    <source>
        <dbReference type="Proteomes" id="UP001174694"/>
    </source>
</evidence>
<dbReference type="GO" id="GO:0005886">
    <property type="term" value="C:plasma membrane"/>
    <property type="evidence" value="ECO:0007669"/>
    <property type="project" value="TreeGrafter"/>
</dbReference>
<keyword evidence="5 7" id="KW-0472">Membrane</keyword>
<feature type="transmembrane region" description="Helical" evidence="7">
    <location>
        <begin position="90"/>
        <end position="110"/>
    </location>
</feature>
<feature type="transmembrane region" description="Helical" evidence="7">
    <location>
        <begin position="436"/>
        <end position="455"/>
    </location>
</feature>
<keyword evidence="10" id="KW-1185">Reference proteome</keyword>
<feature type="transmembrane region" description="Helical" evidence="7">
    <location>
        <begin position="343"/>
        <end position="361"/>
    </location>
</feature>
<feature type="compositionally biased region" description="Basic and acidic residues" evidence="6">
    <location>
        <begin position="559"/>
        <end position="580"/>
    </location>
</feature>
<evidence type="ECO:0000256" key="7">
    <source>
        <dbReference type="SAM" id="Phobius"/>
    </source>
</evidence>
<dbReference type="SUPFAM" id="SSF103473">
    <property type="entry name" value="MFS general substrate transporter"/>
    <property type="match status" value="1"/>
</dbReference>
<feature type="compositionally biased region" description="Acidic residues" evidence="6">
    <location>
        <begin position="22"/>
        <end position="36"/>
    </location>
</feature>
<evidence type="ECO:0000256" key="6">
    <source>
        <dbReference type="SAM" id="MobiDB-lite"/>
    </source>
</evidence>
<dbReference type="PRINTS" id="PR01036">
    <property type="entry name" value="TCRTETB"/>
</dbReference>
<sequence>MDHSVAAKDAEEHEKPERVDLETDSDTLDDDEEEELSAVIRVDSEASTPMPVEPASEEPVMSPAPAGSGDTASEAVPPRYSTFSLWEKRLIVLGAALSAFFSPLTAQIYFPALNAIADDLHVSLSKINLTVTTYMVFQGVTPMFVGGFADSAGRRPAYVFCFVVYIAANIGLALSKNYVSLLVVRMIQSAGSASTVALCQAVVADCVTSAERGQYIGITVLPIVLAPSLGPVLGGILSQYLGWRSIFWFLTIIAGITLVLMLLFFPETCRRIVGDGSIRPHKAYRTLWQLLKDRRRRRKARKSGNELDLQRTNTSSSRASRKKLKVQFGNPFTALILLFEKELGLLLAYSAIVFAGFYAIATTMPSQFSRLYGFDDLKVGLMYLPMAGGSVVAAFIIGPSINRNYRRHARRLGLPVDKTRQMNLSNFPVERCRLEVGLPLLALAAVVIIAWGWALEYNAPVAVPCVLLFLMGVGMIGFNNTTNVLIVDIYPGRAGSATAANNLTRCLVGAVATAVILPMINAMGPGWAFTLIGLLYVVFSPSLWLIMKYGVRWRRELREKEERKKHKREEARQKKLERRASQAAGEVSSSANDETEGKSE</sequence>
<evidence type="ECO:0000256" key="3">
    <source>
        <dbReference type="ARBA" id="ARBA00022692"/>
    </source>
</evidence>
<dbReference type="InterPro" id="IPR011701">
    <property type="entry name" value="MFS"/>
</dbReference>
<dbReference type="InterPro" id="IPR020846">
    <property type="entry name" value="MFS_dom"/>
</dbReference>
<dbReference type="AlphaFoldDB" id="A0AA38RI31"/>
<feature type="transmembrane region" description="Helical" evidence="7">
    <location>
        <begin position="381"/>
        <end position="401"/>
    </location>
</feature>
<feature type="transmembrane region" description="Helical" evidence="7">
    <location>
        <begin position="156"/>
        <end position="175"/>
    </location>
</feature>
<gene>
    <name evidence="9" type="ORF">NKR23_g9123</name>
</gene>
<feature type="transmembrane region" description="Helical" evidence="7">
    <location>
        <begin position="461"/>
        <end position="481"/>
    </location>
</feature>
<name>A0AA38RI31_9PEZI</name>
<comment type="subcellular location">
    <subcellularLocation>
        <location evidence="1">Membrane</location>
        <topology evidence="1">Multi-pass membrane protein</topology>
    </subcellularLocation>
</comment>
<dbReference type="FunFam" id="1.20.1720.10:FF:000009">
    <property type="entry name" value="MFS multidrug transporter"/>
    <property type="match status" value="1"/>
</dbReference>
<evidence type="ECO:0000313" key="9">
    <source>
        <dbReference type="EMBL" id="KAJ9137469.1"/>
    </source>
</evidence>
<feature type="transmembrane region" description="Helical" evidence="7">
    <location>
        <begin position="526"/>
        <end position="546"/>
    </location>
</feature>
<evidence type="ECO:0000256" key="5">
    <source>
        <dbReference type="ARBA" id="ARBA00023136"/>
    </source>
</evidence>
<evidence type="ECO:0000259" key="8">
    <source>
        <dbReference type="PROSITE" id="PS50850"/>
    </source>
</evidence>
<feature type="region of interest" description="Disordered" evidence="6">
    <location>
        <begin position="295"/>
        <end position="320"/>
    </location>
</feature>
<feature type="domain" description="Major facilitator superfamily (MFS) profile" evidence="8">
    <location>
        <begin position="91"/>
        <end position="551"/>
    </location>
</feature>
<accession>A0AA38RI31</accession>
<keyword evidence="2" id="KW-0813">Transport</keyword>
<feature type="transmembrane region" description="Helical" evidence="7">
    <location>
        <begin position="215"/>
        <end position="240"/>
    </location>
</feature>
<feature type="transmembrane region" description="Helical" evidence="7">
    <location>
        <begin position="130"/>
        <end position="149"/>
    </location>
</feature>
<feature type="region of interest" description="Disordered" evidence="6">
    <location>
        <begin position="1"/>
        <end position="75"/>
    </location>
</feature>
<dbReference type="EMBL" id="JANBVO010000034">
    <property type="protein sequence ID" value="KAJ9137469.1"/>
    <property type="molecule type" value="Genomic_DNA"/>
</dbReference>
<dbReference type="Proteomes" id="UP001174694">
    <property type="component" value="Unassembled WGS sequence"/>
</dbReference>
<evidence type="ECO:0000256" key="2">
    <source>
        <dbReference type="ARBA" id="ARBA00022448"/>
    </source>
</evidence>
<dbReference type="InterPro" id="IPR036259">
    <property type="entry name" value="MFS_trans_sf"/>
</dbReference>
<dbReference type="PROSITE" id="PS50850">
    <property type="entry name" value="MFS"/>
    <property type="match status" value="1"/>
</dbReference>
<evidence type="ECO:0000256" key="1">
    <source>
        <dbReference type="ARBA" id="ARBA00004141"/>
    </source>
</evidence>
<dbReference type="Gene3D" id="1.20.1250.20">
    <property type="entry name" value="MFS general substrate transporter like domains"/>
    <property type="match status" value="1"/>
</dbReference>
<reference evidence="9" key="1">
    <citation type="submission" date="2022-07" db="EMBL/GenBank/DDBJ databases">
        <title>Fungi with potential for degradation of polypropylene.</title>
        <authorList>
            <person name="Gostincar C."/>
        </authorList>
    </citation>
    <scope>NUCLEOTIDE SEQUENCE</scope>
    <source>
        <strain evidence="9">EXF-13308</strain>
    </source>
</reference>
<proteinExistence type="predicted"/>
<dbReference type="GO" id="GO:0022857">
    <property type="term" value="F:transmembrane transporter activity"/>
    <property type="evidence" value="ECO:0007669"/>
    <property type="project" value="InterPro"/>
</dbReference>
<feature type="compositionally biased region" description="Basic and acidic residues" evidence="6">
    <location>
        <begin position="1"/>
        <end position="21"/>
    </location>
</feature>
<feature type="transmembrane region" description="Helical" evidence="7">
    <location>
        <begin position="181"/>
        <end position="203"/>
    </location>
</feature>
<protein>
    <submittedName>
        <fullName evidence="9">Quinidine resistance protein 2</fullName>
    </submittedName>
</protein>
<evidence type="ECO:0000256" key="4">
    <source>
        <dbReference type="ARBA" id="ARBA00022989"/>
    </source>
</evidence>
<dbReference type="Pfam" id="PF07690">
    <property type="entry name" value="MFS_1"/>
    <property type="match status" value="1"/>
</dbReference>